<dbReference type="Pfam" id="PF01436">
    <property type="entry name" value="NHL"/>
    <property type="match status" value="1"/>
</dbReference>
<keyword evidence="1" id="KW-0677">Repeat</keyword>
<gene>
    <name evidence="2" type="ORF">S01H1_81141</name>
</gene>
<dbReference type="InterPro" id="IPR001258">
    <property type="entry name" value="NHL_repeat"/>
</dbReference>
<accession>X0Y8S6</accession>
<dbReference type="SUPFAM" id="SSF63829">
    <property type="entry name" value="Calcium-dependent phosphotriesterase"/>
    <property type="match status" value="1"/>
</dbReference>
<dbReference type="EMBL" id="BARS01054878">
    <property type="protein sequence ID" value="GAG52249.1"/>
    <property type="molecule type" value="Genomic_DNA"/>
</dbReference>
<protein>
    <recommendedName>
        <fullName evidence="3">6-bladed beta-propeller</fullName>
    </recommendedName>
</protein>
<dbReference type="AlphaFoldDB" id="X0Y8S6"/>
<organism evidence="2">
    <name type="scientific">marine sediment metagenome</name>
    <dbReference type="NCBI Taxonomy" id="412755"/>
    <lineage>
        <taxon>unclassified sequences</taxon>
        <taxon>metagenomes</taxon>
        <taxon>ecological metagenomes</taxon>
    </lineage>
</organism>
<dbReference type="InterPro" id="IPR011042">
    <property type="entry name" value="6-blade_b-propeller_TolB-like"/>
</dbReference>
<evidence type="ECO:0008006" key="3">
    <source>
        <dbReference type="Google" id="ProtNLM"/>
    </source>
</evidence>
<reference evidence="2" key="1">
    <citation type="journal article" date="2014" name="Front. Microbiol.">
        <title>High frequency of phylogenetically diverse reductive dehalogenase-homologous genes in deep subseafloor sedimentary metagenomes.</title>
        <authorList>
            <person name="Kawai M."/>
            <person name="Futagami T."/>
            <person name="Toyoda A."/>
            <person name="Takaki Y."/>
            <person name="Nishi S."/>
            <person name="Hori S."/>
            <person name="Arai W."/>
            <person name="Tsubouchi T."/>
            <person name="Morono Y."/>
            <person name="Uchiyama I."/>
            <person name="Ito T."/>
            <person name="Fujiyama A."/>
            <person name="Inagaki F."/>
            <person name="Takami H."/>
        </authorList>
    </citation>
    <scope>NUCLEOTIDE SEQUENCE</scope>
    <source>
        <strain evidence="2">Expedition CK06-06</strain>
    </source>
</reference>
<comment type="caution">
    <text evidence="2">The sequence shown here is derived from an EMBL/GenBank/DDBJ whole genome shotgun (WGS) entry which is preliminary data.</text>
</comment>
<dbReference type="PROSITE" id="PS51125">
    <property type="entry name" value="NHL"/>
    <property type="match status" value="1"/>
</dbReference>
<feature type="non-terminal residue" evidence="2">
    <location>
        <position position="213"/>
    </location>
</feature>
<dbReference type="Gene3D" id="2.120.10.30">
    <property type="entry name" value="TolB, C-terminal domain"/>
    <property type="match status" value="1"/>
</dbReference>
<evidence type="ECO:0000256" key="1">
    <source>
        <dbReference type="ARBA" id="ARBA00022737"/>
    </source>
</evidence>
<name>X0Y8S6_9ZZZZ</name>
<proteinExistence type="predicted"/>
<sequence>AIHHPIVYQSVSWMGQSLPRLDKATNLMQQPVVHGGKIFWLGKERQATLPPTLHWIPTDGGGDAKGLPGLKLDSNYFGTMSRLAISPAGDYAYMTFSRTCVMWGHKDAKHEHVVYRARVDGKTGIEAFLGTRKKPGSDNAHFSEAAAVACDTKGRVYVCDKMNNRVQVFTAEGKHAKTVPVKRPLLAQVHPKDDSLYVLHFASVRGKVTPRLT</sequence>
<evidence type="ECO:0000313" key="2">
    <source>
        <dbReference type="EMBL" id="GAG52249.1"/>
    </source>
</evidence>
<feature type="non-terminal residue" evidence="2">
    <location>
        <position position="1"/>
    </location>
</feature>